<dbReference type="Pfam" id="PF07714">
    <property type="entry name" value="PK_Tyr_Ser-Thr"/>
    <property type="match status" value="1"/>
</dbReference>
<keyword evidence="12" id="KW-1133">Transmembrane helix</keyword>
<comment type="caution">
    <text evidence="19">The sequence shown here is derived from an EMBL/GenBank/DDBJ whole genome shotgun (WGS) entry which is preliminary data.</text>
</comment>
<reference evidence="19" key="1">
    <citation type="journal article" date="2022" name="Plant J.">
        <title>Strategies of tolerance reflected in two North American maple genomes.</title>
        <authorList>
            <person name="McEvoy S.L."/>
            <person name="Sezen U.U."/>
            <person name="Trouern-Trend A."/>
            <person name="McMahon S.M."/>
            <person name="Schaberg P.G."/>
            <person name="Yang J."/>
            <person name="Wegrzyn J.L."/>
            <person name="Swenson N.G."/>
        </authorList>
    </citation>
    <scope>NUCLEOTIDE SEQUENCE</scope>
    <source>
        <strain evidence="19">NS2018</strain>
    </source>
</reference>
<keyword evidence="14" id="KW-0675">Receptor</keyword>
<dbReference type="EMBL" id="JAUESC010000385">
    <property type="protein sequence ID" value="KAK0577880.1"/>
    <property type="molecule type" value="Genomic_DNA"/>
</dbReference>
<organism evidence="19 20">
    <name type="scientific">Acer saccharum</name>
    <name type="common">Sugar maple</name>
    <dbReference type="NCBI Taxonomy" id="4024"/>
    <lineage>
        <taxon>Eukaryota</taxon>
        <taxon>Viridiplantae</taxon>
        <taxon>Streptophyta</taxon>
        <taxon>Embryophyta</taxon>
        <taxon>Tracheophyta</taxon>
        <taxon>Spermatophyta</taxon>
        <taxon>Magnoliopsida</taxon>
        <taxon>eudicotyledons</taxon>
        <taxon>Gunneridae</taxon>
        <taxon>Pentapetalae</taxon>
        <taxon>rosids</taxon>
        <taxon>malvids</taxon>
        <taxon>Sapindales</taxon>
        <taxon>Sapindaceae</taxon>
        <taxon>Hippocastanoideae</taxon>
        <taxon>Acereae</taxon>
        <taxon>Acer</taxon>
    </lineage>
</organism>
<evidence type="ECO:0000313" key="19">
    <source>
        <dbReference type="EMBL" id="KAK0577880.1"/>
    </source>
</evidence>
<feature type="domain" description="Protein kinase" evidence="18">
    <location>
        <begin position="1"/>
        <end position="359"/>
    </location>
</feature>
<dbReference type="PANTHER" id="PTHR48006">
    <property type="entry name" value="LEUCINE-RICH REPEAT-CONTAINING PROTEIN DDB_G0281931-RELATED"/>
    <property type="match status" value="1"/>
</dbReference>
<keyword evidence="7" id="KW-0732">Signal</keyword>
<evidence type="ECO:0000256" key="2">
    <source>
        <dbReference type="ARBA" id="ARBA00012513"/>
    </source>
</evidence>
<evidence type="ECO:0000256" key="12">
    <source>
        <dbReference type="ARBA" id="ARBA00022989"/>
    </source>
</evidence>
<dbReference type="Gene3D" id="1.10.510.10">
    <property type="entry name" value="Transferase(Phosphotransferase) domain 1"/>
    <property type="match status" value="2"/>
</dbReference>
<dbReference type="SUPFAM" id="SSF56112">
    <property type="entry name" value="Protein kinase-like (PK-like)"/>
    <property type="match status" value="2"/>
</dbReference>
<dbReference type="InterPro" id="IPR000719">
    <property type="entry name" value="Prot_kinase_dom"/>
</dbReference>
<evidence type="ECO:0000256" key="4">
    <source>
        <dbReference type="ARBA" id="ARBA00022553"/>
    </source>
</evidence>
<dbReference type="PANTHER" id="PTHR48006:SF66">
    <property type="entry name" value="PROTEIN KINASE DOMAIN-CONTAINING PROTEIN"/>
    <property type="match status" value="1"/>
</dbReference>
<evidence type="ECO:0000256" key="6">
    <source>
        <dbReference type="ARBA" id="ARBA00022692"/>
    </source>
</evidence>
<evidence type="ECO:0000256" key="8">
    <source>
        <dbReference type="ARBA" id="ARBA00022737"/>
    </source>
</evidence>
<comment type="catalytic activity">
    <reaction evidence="16">
        <text>L-threonyl-[protein] + ATP = O-phospho-L-threonyl-[protein] + ADP + H(+)</text>
        <dbReference type="Rhea" id="RHEA:46608"/>
        <dbReference type="Rhea" id="RHEA-COMP:11060"/>
        <dbReference type="Rhea" id="RHEA-COMP:11605"/>
        <dbReference type="ChEBI" id="CHEBI:15378"/>
        <dbReference type="ChEBI" id="CHEBI:30013"/>
        <dbReference type="ChEBI" id="CHEBI:30616"/>
        <dbReference type="ChEBI" id="CHEBI:61977"/>
        <dbReference type="ChEBI" id="CHEBI:456216"/>
        <dbReference type="EC" id="2.7.11.1"/>
    </reaction>
</comment>
<keyword evidence="13" id="KW-0472">Membrane</keyword>
<dbReference type="GO" id="GO:0005524">
    <property type="term" value="F:ATP binding"/>
    <property type="evidence" value="ECO:0007669"/>
    <property type="project" value="UniProtKB-KW"/>
</dbReference>
<dbReference type="Gene3D" id="2.60.120.430">
    <property type="entry name" value="Galactose-binding lectin"/>
    <property type="match status" value="2"/>
</dbReference>
<evidence type="ECO:0000256" key="1">
    <source>
        <dbReference type="ARBA" id="ARBA00004479"/>
    </source>
</evidence>
<sequence length="925" mass="103055">MYEGDGGAGNGAVKKYDSGTNWGFISAGDFMDDGSKNDNEYIVSADKQPALYSQARVSPLFLTYYGYCLENGNYTVNLHFAEIKFRDEEPYERVGRRIFDIYIQEKLELKDFNIKEQANGTGKAIIKTFNATVTENTLEIRLYWAGKGTTVIPIRGIYGPLISAISVCRGSEASTLRLDWATRQKICVGIARGLAFLHEESTIKIVHRDIKATNVLLDRQMNAKISDFGLAKLKEEDDTHISTRVAGTVGYMAPEYALWGHLTEKADVYSFGVVALEIASGRNNASHRAKNDRVCLLDLAFNLQQKGNLMEIVDPMLEDKFDKEEAEKMIRVALLCSNADPALRPTMSEVVRLAGRVEVSCSGSCGEAYGRPTSPSPPSDEAALNLLLMERGFISDESTKPPTLFQVERKSVRRRLMDPWRTVRRRRWIHNSPSIGVRWSHVEQVTIALMALYQNLSGDGLNSKDYYNSFHINCGGQDVTINHTVYEGDGVAGNRARLQHDRGTNWGFISAGDFMDDHNNNDNGYIVNADPDTQPKLYSEARASPLFLTYYGYCLENGNYTVNLHFVEILFRDEEPYRVGRRIFDIYIQGILKWKDFNIKEQANGTDKVIIKPFNATVTENTLEIRLYWAGKGTTCIPSRGICGPLISAISICQGKSCNSFSALLSNFAAKDADSDATTRFSMDTNAISARLKEEDDTHISTRVAGTVGYMAPEYALWGHLTEKADVYSFGVVALEIASGRNNASHRAKNDRVCLLDLAFNLQQKGNLMEIVDPMLEDKFDKEEAEKMIRVALLCSNADHALRPTMSEVVSMLESQTIVQEVASDPGIYGADLQIKQLKGFYQQMHDQSSSGSSAPNFSSERLRTSTTSAHDLYTVNSESIYSINKSAQDLYSVNSESIYSNLTSVHDIDSVDSESVHLNSSKTS</sequence>
<dbReference type="SMART" id="SM00220">
    <property type="entry name" value="S_TKc"/>
    <property type="match status" value="1"/>
</dbReference>
<keyword evidence="10" id="KW-0418">Kinase</keyword>
<dbReference type="AlphaFoldDB" id="A0AA39RQB1"/>
<keyword evidence="4" id="KW-0597">Phosphoprotein</keyword>
<dbReference type="FunFam" id="2.60.120.430:FF:000004">
    <property type="entry name" value="Putative leucine-rich repeat receptor-like serine/threonine-protein kinase"/>
    <property type="match status" value="2"/>
</dbReference>
<reference evidence="19" key="2">
    <citation type="submission" date="2023-06" db="EMBL/GenBank/DDBJ databases">
        <authorList>
            <person name="Swenson N.G."/>
            <person name="Wegrzyn J.L."/>
            <person name="Mcevoy S.L."/>
        </authorList>
    </citation>
    <scope>NUCLEOTIDE SEQUENCE</scope>
    <source>
        <strain evidence="19">NS2018</strain>
        <tissue evidence="19">Leaf</tissue>
    </source>
</reference>
<keyword evidence="5" id="KW-0808">Transferase</keyword>
<keyword evidence="11" id="KW-0067">ATP-binding</keyword>
<evidence type="ECO:0000256" key="16">
    <source>
        <dbReference type="ARBA" id="ARBA00047899"/>
    </source>
</evidence>
<dbReference type="PROSITE" id="PS00108">
    <property type="entry name" value="PROTEIN_KINASE_ST"/>
    <property type="match status" value="1"/>
</dbReference>
<comment type="catalytic activity">
    <reaction evidence="17">
        <text>L-seryl-[protein] + ATP = O-phospho-L-seryl-[protein] + ADP + H(+)</text>
        <dbReference type="Rhea" id="RHEA:17989"/>
        <dbReference type="Rhea" id="RHEA-COMP:9863"/>
        <dbReference type="Rhea" id="RHEA-COMP:11604"/>
        <dbReference type="ChEBI" id="CHEBI:15378"/>
        <dbReference type="ChEBI" id="CHEBI:29999"/>
        <dbReference type="ChEBI" id="CHEBI:30616"/>
        <dbReference type="ChEBI" id="CHEBI:83421"/>
        <dbReference type="ChEBI" id="CHEBI:456216"/>
        <dbReference type="EC" id="2.7.11.1"/>
    </reaction>
</comment>
<dbReference type="Pfam" id="PF00069">
    <property type="entry name" value="Pkinase"/>
    <property type="match status" value="1"/>
</dbReference>
<dbReference type="PROSITE" id="PS50011">
    <property type="entry name" value="PROTEIN_KINASE_DOM"/>
    <property type="match status" value="1"/>
</dbReference>
<dbReference type="GO" id="GO:0004674">
    <property type="term" value="F:protein serine/threonine kinase activity"/>
    <property type="evidence" value="ECO:0007669"/>
    <property type="project" value="UniProtKB-KW"/>
</dbReference>
<evidence type="ECO:0000313" key="20">
    <source>
        <dbReference type="Proteomes" id="UP001168877"/>
    </source>
</evidence>
<gene>
    <name evidence="19" type="ORF">LWI29_001696</name>
</gene>
<evidence type="ECO:0000256" key="3">
    <source>
        <dbReference type="ARBA" id="ARBA00022527"/>
    </source>
</evidence>
<evidence type="ECO:0000259" key="18">
    <source>
        <dbReference type="PROSITE" id="PS50011"/>
    </source>
</evidence>
<dbReference type="GO" id="GO:0016020">
    <property type="term" value="C:membrane"/>
    <property type="evidence" value="ECO:0007669"/>
    <property type="project" value="UniProtKB-SubCell"/>
</dbReference>
<dbReference type="InterPro" id="IPR011009">
    <property type="entry name" value="Kinase-like_dom_sf"/>
</dbReference>
<evidence type="ECO:0000256" key="5">
    <source>
        <dbReference type="ARBA" id="ARBA00022679"/>
    </source>
</evidence>
<proteinExistence type="predicted"/>
<keyword evidence="9" id="KW-0547">Nucleotide-binding</keyword>
<evidence type="ECO:0000256" key="7">
    <source>
        <dbReference type="ARBA" id="ARBA00022729"/>
    </source>
</evidence>
<evidence type="ECO:0000256" key="15">
    <source>
        <dbReference type="ARBA" id="ARBA00023180"/>
    </source>
</evidence>
<dbReference type="FunFam" id="1.10.510.10:FF:000044">
    <property type="entry name" value="Putative LRR receptor-like serine/threonine-protein kinase"/>
    <property type="match status" value="1"/>
</dbReference>
<dbReference type="InterPro" id="IPR008271">
    <property type="entry name" value="Ser/Thr_kinase_AS"/>
</dbReference>
<evidence type="ECO:0000256" key="14">
    <source>
        <dbReference type="ARBA" id="ARBA00023170"/>
    </source>
</evidence>
<evidence type="ECO:0000256" key="13">
    <source>
        <dbReference type="ARBA" id="ARBA00023136"/>
    </source>
</evidence>
<keyword evidence="6" id="KW-0812">Transmembrane</keyword>
<evidence type="ECO:0000256" key="11">
    <source>
        <dbReference type="ARBA" id="ARBA00022840"/>
    </source>
</evidence>
<evidence type="ECO:0000256" key="9">
    <source>
        <dbReference type="ARBA" id="ARBA00022741"/>
    </source>
</evidence>
<comment type="subcellular location">
    <subcellularLocation>
        <location evidence="1">Membrane</location>
        <topology evidence="1">Single-pass type I membrane protein</topology>
    </subcellularLocation>
</comment>
<name>A0AA39RQB1_ACESA</name>
<accession>A0AA39RQB1</accession>
<keyword evidence="20" id="KW-1185">Reference proteome</keyword>
<dbReference type="Pfam" id="PF11721">
    <property type="entry name" value="Malectin"/>
    <property type="match status" value="2"/>
</dbReference>
<dbReference type="Proteomes" id="UP001168877">
    <property type="component" value="Unassembled WGS sequence"/>
</dbReference>
<dbReference type="InterPro" id="IPR001245">
    <property type="entry name" value="Ser-Thr/Tyr_kinase_cat_dom"/>
</dbReference>
<keyword evidence="15" id="KW-0325">Glycoprotein</keyword>
<dbReference type="InterPro" id="IPR051824">
    <property type="entry name" value="LRR_Rcpt-Like_S/T_Kinase"/>
</dbReference>
<evidence type="ECO:0000256" key="10">
    <source>
        <dbReference type="ARBA" id="ARBA00022777"/>
    </source>
</evidence>
<protein>
    <recommendedName>
        <fullName evidence="2">non-specific serine/threonine protein kinase</fullName>
        <ecNumber evidence="2">2.7.11.1</ecNumber>
    </recommendedName>
</protein>
<keyword evidence="8" id="KW-0677">Repeat</keyword>
<dbReference type="EC" id="2.7.11.1" evidence="2"/>
<dbReference type="InterPro" id="IPR021720">
    <property type="entry name" value="Malectin_dom"/>
</dbReference>
<keyword evidence="3" id="KW-0723">Serine/threonine-protein kinase</keyword>
<evidence type="ECO:0000256" key="17">
    <source>
        <dbReference type="ARBA" id="ARBA00048679"/>
    </source>
</evidence>